<comment type="subcellular location">
    <subcellularLocation>
        <location evidence="1">Nucleus</location>
    </subcellularLocation>
</comment>
<evidence type="ECO:0000256" key="5">
    <source>
        <dbReference type="ARBA" id="ARBA00023242"/>
    </source>
</evidence>
<accession>A0A0N4V9Y8</accession>
<dbReference type="OrthoDB" id="124855at2759"/>
<reference evidence="11" key="1">
    <citation type="submission" date="2017-02" db="UniProtKB">
        <authorList>
            <consortium name="WormBaseParasite"/>
        </authorList>
    </citation>
    <scope>IDENTIFICATION</scope>
</reference>
<dbReference type="Pfam" id="PF22732">
    <property type="entry name" value="MSL3_chromo-like"/>
    <property type="match status" value="1"/>
</dbReference>
<dbReference type="SUPFAM" id="SSF54160">
    <property type="entry name" value="Chromo domain-like"/>
    <property type="match status" value="1"/>
</dbReference>
<feature type="region of interest" description="Disordered" evidence="6">
    <location>
        <begin position="149"/>
        <end position="196"/>
    </location>
</feature>
<proteinExistence type="predicted"/>
<dbReference type="InterPro" id="IPR038217">
    <property type="entry name" value="MRG_C_sf"/>
</dbReference>
<dbReference type="GO" id="GO:0035267">
    <property type="term" value="C:NuA4 histone acetyltransferase complex"/>
    <property type="evidence" value="ECO:0007669"/>
    <property type="project" value="TreeGrafter"/>
</dbReference>
<dbReference type="AlphaFoldDB" id="A0A0N4V9Y8"/>
<evidence type="ECO:0000259" key="7">
    <source>
        <dbReference type="Pfam" id="PF05712"/>
    </source>
</evidence>
<dbReference type="Gene3D" id="1.10.274.30">
    <property type="entry name" value="MRG domain"/>
    <property type="match status" value="1"/>
</dbReference>
<dbReference type="InterPro" id="IPR016197">
    <property type="entry name" value="Chromo-like_dom_sf"/>
</dbReference>
<evidence type="ECO:0000256" key="2">
    <source>
        <dbReference type="ARBA" id="ARBA00022853"/>
    </source>
</evidence>
<dbReference type="PANTHER" id="PTHR10880:SF48">
    <property type="entry name" value="MORTALITY FACTOR 4 LIKE 2"/>
    <property type="match status" value="1"/>
</dbReference>
<feature type="domain" description="MRG" evidence="7">
    <location>
        <begin position="223"/>
        <end position="431"/>
    </location>
</feature>
<keyword evidence="3" id="KW-0805">Transcription regulation</keyword>
<feature type="region of interest" description="Disordered" evidence="6">
    <location>
        <begin position="1"/>
        <end position="57"/>
    </location>
</feature>
<dbReference type="GO" id="GO:0006355">
    <property type="term" value="P:regulation of DNA-templated transcription"/>
    <property type="evidence" value="ECO:0007669"/>
    <property type="project" value="InterPro"/>
</dbReference>
<keyword evidence="10" id="KW-1185">Reference proteome</keyword>
<evidence type="ECO:0000256" key="6">
    <source>
        <dbReference type="SAM" id="MobiDB-lite"/>
    </source>
</evidence>
<dbReference type="PROSITE" id="PS51640">
    <property type="entry name" value="MRG"/>
    <property type="match status" value="1"/>
</dbReference>
<name>A0A0N4V9Y8_ENTVE</name>
<dbReference type="Gene3D" id="2.30.30.140">
    <property type="match status" value="1"/>
</dbReference>
<dbReference type="STRING" id="51028.A0A0N4V9Y8"/>
<keyword evidence="4" id="KW-0804">Transcription</keyword>
<evidence type="ECO:0000256" key="4">
    <source>
        <dbReference type="ARBA" id="ARBA00023163"/>
    </source>
</evidence>
<dbReference type="InterPro" id="IPR026541">
    <property type="entry name" value="MRG_dom"/>
</dbReference>
<evidence type="ECO:0000259" key="8">
    <source>
        <dbReference type="Pfam" id="PF22732"/>
    </source>
</evidence>
<dbReference type="InterPro" id="IPR008676">
    <property type="entry name" value="MRG"/>
</dbReference>
<dbReference type="Pfam" id="PF05712">
    <property type="entry name" value="MRG"/>
    <property type="match status" value="1"/>
</dbReference>
<evidence type="ECO:0000256" key="3">
    <source>
        <dbReference type="ARBA" id="ARBA00023015"/>
    </source>
</evidence>
<dbReference type="Proteomes" id="UP000274131">
    <property type="component" value="Unassembled WGS sequence"/>
</dbReference>
<protein>
    <submittedName>
        <fullName evidence="11">MRG domain-containing protein</fullName>
    </submittedName>
</protein>
<gene>
    <name evidence="9" type="ORF">EVEC_LOCUS6786</name>
</gene>
<dbReference type="GO" id="GO:0005634">
    <property type="term" value="C:nucleus"/>
    <property type="evidence" value="ECO:0007669"/>
    <property type="project" value="UniProtKB-SubCell"/>
</dbReference>
<dbReference type="PANTHER" id="PTHR10880">
    <property type="entry name" value="MORTALITY FACTOR 4-LIKE PROTEIN"/>
    <property type="match status" value="1"/>
</dbReference>
<organism evidence="11">
    <name type="scientific">Enterobius vermicularis</name>
    <name type="common">Human pinworm</name>
    <dbReference type="NCBI Taxonomy" id="51028"/>
    <lineage>
        <taxon>Eukaryota</taxon>
        <taxon>Metazoa</taxon>
        <taxon>Ecdysozoa</taxon>
        <taxon>Nematoda</taxon>
        <taxon>Chromadorea</taxon>
        <taxon>Rhabditida</taxon>
        <taxon>Spirurina</taxon>
        <taxon>Oxyuridomorpha</taxon>
        <taxon>Oxyuroidea</taxon>
        <taxon>Oxyuridae</taxon>
        <taxon>Enterobius</taxon>
    </lineage>
</organism>
<keyword evidence="5" id="KW-0539">Nucleus</keyword>
<reference evidence="9 10" key="2">
    <citation type="submission" date="2018-10" db="EMBL/GenBank/DDBJ databases">
        <authorList>
            <consortium name="Pathogen Informatics"/>
        </authorList>
    </citation>
    <scope>NUCLEOTIDE SEQUENCE [LARGE SCALE GENOMIC DNA]</scope>
</reference>
<evidence type="ECO:0000313" key="11">
    <source>
        <dbReference type="WBParaSite" id="EVEC_0000726501-mRNA-1"/>
    </source>
</evidence>
<dbReference type="WBParaSite" id="EVEC_0000726501-mRNA-1">
    <property type="protein sequence ID" value="EVEC_0000726501-mRNA-1"/>
    <property type="gene ID" value="EVEC_0000726501"/>
</dbReference>
<dbReference type="InterPro" id="IPR053820">
    <property type="entry name" value="MSL3_chromo-like"/>
</dbReference>
<evidence type="ECO:0000313" key="10">
    <source>
        <dbReference type="Proteomes" id="UP000274131"/>
    </source>
</evidence>
<sequence>MPKKDGSTGKEVKEKGSTDRVIKKETPVVKQVKGREKDSMEKALKKDPSTSKETKGDLKEDLEFELNSKVLCKYRDSLYYEAKVIAIDDSPDQGKTYTVHYQGWNSRHDEKIPQADIKARFLQCTQENLEMARFVTVLNKYFQAEMQEARQSEKKRKSRKFPGIGDEKKLGGTDSRSSTPSDKLPSAPPSVASSERGLFVLPSGGRKIKNSVSRPVPTQNEVLEPPKKEIKIEMPSTLMELLVDDYDMVTRQLHLAKLPARFTVDDIVNEYSNHVRETLPNYKELKVVRGMHEIWLRMDTLIDCALGIQDFFNATLGARLLYKFEYPQYDEIIEQKMEEIKGDALSNISASEETSTSNDDFALEKRWKPSDTFGFVHLLRLLVKFDCLLCEAKWEDQGERSVISTVEHVARFINFLDENRQKFFDVQKDYIVASAEYQKRHPDVHGL</sequence>
<dbReference type="EMBL" id="UXUI01008649">
    <property type="protein sequence ID" value="VDD92035.1"/>
    <property type="molecule type" value="Genomic_DNA"/>
</dbReference>
<keyword evidence="2" id="KW-0156">Chromatin regulator</keyword>
<evidence type="ECO:0000313" key="9">
    <source>
        <dbReference type="EMBL" id="VDD92035.1"/>
    </source>
</evidence>
<evidence type="ECO:0000256" key="1">
    <source>
        <dbReference type="ARBA" id="ARBA00004123"/>
    </source>
</evidence>
<feature type="domain" description="MSL3 chromodomain-like" evidence="8">
    <location>
        <begin position="64"/>
        <end position="131"/>
    </location>
</feature>
<dbReference type="GO" id="GO:0006325">
    <property type="term" value="P:chromatin organization"/>
    <property type="evidence" value="ECO:0007669"/>
    <property type="project" value="UniProtKB-KW"/>
</dbReference>